<dbReference type="EMBL" id="HBGD01006731">
    <property type="protein sequence ID" value="CAD9082367.1"/>
    <property type="molecule type" value="Transcribed_RNA"/>
</dbReference>
<gene>
    <name evidence="9" type="ORF">PCOS0759_LOCUS5607</name>
</gene>
<feature type="binding site" evidence="6">
    <location>
        <position position="201"/>
    </location>
    <ligand>
        <name>substrate</name>
    </ligand>
</feature>
<protein>
    <recommendedName>
        <fullName evidence="8">Pseudouridine synthase I TruA alpha/beta domain-containing protein</fullName>
    </recommendedName>
</protein>
<dbReference type="InterPro" id="IPR020094">
    <property type="entry name" value="TruA/RsuA/RluB/E/F_N"/>
</dbReference>
<dbReference type="InterPro" id="IPR020095">
    <property type="entry name" value="PsdUridine_synth_TruA_C"/>
</dbReference>
<dbReference type="AlphaFoldDB" id="A0A7S1KQV1"/>
<organism evidence="9">
    <name type="scientific">Percolomonas cosmopolitus</name>
    <dbReference type="NCBI Taxonomy" id="63605"/>
    <lineage>
        <taxon>Eukaryota</taxon>
        <taxon>Discoba</taxon>
        <taxon>Heterolobosea</taxon>
        <taxon>Tetramitia</taxon>
        <taxon>Eutetramitia</taxon>
        <taxon>Percolomonadidae</taxon>
        <taxon>Percolomonas</taxon>
    </lineage>
</organism>
<dbReference type="HAMAP" id="MF_00171">
    <property type="entry name" value="TruA"/>
    <property type="match status" value="1"/>
</dbReference>
<evidence type="ECO:0000256" key="2">
    <source>
        <dbReference type="ARBA" id="ARBA00022694"/>
    </source>
</evidence>
<dbReference type="PANTHER" id="PTHR11142:SF4">
    <property type="entry name" value="PSEUDOURIDYLATE SYNTHASE 1 HOMOLOG"/>
    <property type="match status" value="1"/>
</dbReference>
<dbReference type="Gene3D" id="3.30.530.20">
    <property type="match status" value="1"/>
</dbReference>
<accession>A0A7S1KQV1</accession>
<dbReference type="GO" id="GO:1990481">
    <property type="term" value="P:mRNA pseudouridine synthesis"/>
    <property type="evidence" value="ECO:0007669"/>
    <property type="project" value="TreeGrafter"/>
</dbReference>
<dbReference type="Gene3D" id="3.30.70.660">
    <property type="entry name" value="Pseudouridine synthase I, catalytic domain, C-terminal subdomain"/>
    <property type="match status" value="1"/>
</dbReference>
<evidence type="ECO:0000256" key="5">
    <source>
        <dbReference type="PIRSR" id="PIRSR641708-1"/>
    </source>
</evidence>
<feature type="active site" description="Nucleophile" evidence="5">
    <location>
        <position position="141"/>
    </location>
</feature>
<feature type="region of interest" description="Disordered" evidence="7">
    <location>
        <begin position="1"/>
        <end position="82"/>
    </location>
</feature>
<evidence type="ECO:0000256" key="4">
    <source>
        <dbReference type="ARBA" id="ARBA00036943"/>
    </source>
</evidence>
<proteinExistence type="inferred from homology"/>
<evidence type="ECO:0000256" key="6">
    <source>
        <dbReference type="PIRSR" id="PIRSR641708-2"/>
    </source>
</evidence>
<keyword evidence="2" id="KW-0819">tRNA processing</keyword>
<comment type="catalytic activity">
    <reaction evidence="4">
        <text>a uridine in tRNA = a pseudouridine in tRNA</text>
        <dbReference type="Rhea" id="RHEA:54572"/>
        <dbReference type="Rhea" id="RHEA-COMP:13339"/>
        <dbReference type="Rhea" id="RHEA-COMP:13934"/>
        <dbReference type="ChEBI" id="CHEBI:65314"/>
        <dbReference type="ChEBI" id="CHEBI:65315"/>
    </reaction>
</comment>
<comment type="similarity">
    <text evidence="1">Belongs to the tRNA pseudouridine synthase TruA family.</text>
</comment>
<evidence type="ECO:0000313" key="9">
    <source>
        <dbReference type="EMBL" id="CAD9082367.1"/>
    </source>
</evidence>
<dbReference type="SUPFAM" id="SSF55120">
    <property type="entry name" value="Pseudouridine synthase"/>
    <property type="match status" value="1"/>
</dbReference>
<feature type="domain" description="Pseudouridine synthase I TruA alpha/beta" evidence="8">
    <location>
        <begin position="266"/>
        <end position="374"/>
    </location>
</feature>
<dbReference type="PANTHER" id="PTHR11142">
    <property type="entry name" value="PSEUDOURIDYLATE SYNTHASE"/>
    <property type="match status" value="1"/>
</dbReference>
<dbReference type="InterPro" id="IPR020097">
    <property type="entry name" value="PsdUridine_synth_TruA_a/b_dom"/>
</dbReference>
<dbReference type="GO" id="GO:0031119">
    <property type="term" value="P:tRNA pseudouridine synthesis"/>
    <property type="evidence" value="ECO:0007669"/>
    <property type="project" value="InterPro"/>
</dbReference>
<dbReference type="InterPro" id="IPR041708">
    <property type="entry name" value="PUS1/PUS2-like"/>
</dbReference>
<dbReference type="CDD" id="cd02568">
    <property type="entry name" value="PseudoU_synth_PUS1_PUS2"/>
    <property type="match status" value="1"/>
</dbReference>
<evidence type="ECO:0000256" key="7">
    <source>
        <dbReference type="SAM" id="MobiDB-lite"/>
    </source>
</evidence>
<evidence type="ECO:0000256" key="1">
    <source>
        <dbReference type="ARBA" id="ARBA00009375"/>
    </source>
</evidence>
<evidence type="ECO:0000259" key="8">
    <source>
        <dbReference type="Pfam" id="PF01416"/>
    </source>
</evidence>
<dbReference type="InterPro" id="IPR020103">
    <property type="entry name" value="PsdUridine_synth_cat_dom_sf"/>
</dbReference>
<name>A0A7S1KQV1_9EUKA</name>
<dbReference type="FunFam" id="3.30.70.580:FF:000002">
    <property type="entry name" value="tRNA pseudouridine synthase"/>
    <property type="match status" value="1"/>
</dbReference>
<reference evidence="9" key="1">
    <citation type="submission" date="2021-01" db="EMBL/GenBank/DDBJ databases">
        <authorList>
            <person name="Corre E."/>
            <person name="Pelletier E."/>
            <person name="Niang G."/>
            <person name="Scheremetjew M."/>
            <person name="Finn R."/>
            <person name="Kale V."/>
            <person name="Holt S."/>
            <person name="Cochrane G."/>
            <person name="Meng A."/>
            <person name="Brown T."/>
            <person name="Cohen L."/>
        </authorList>
    </citation>
    <scope>NUCLEOTIDE SEQUENCE</scope>
    <source>
        <strain evidence="9">WS</strain>
    </source>
</reference>
<evidence type="ECO:0000256" key="3">
    <source>
        <dbReference type="ARBA" id="ARBA00023235"/>
    </source>
</evidence>
<feature type="compositionally biased region" description="Polar residues" evidence="7">
    <location>
        <begin position="16"/>
        <end position="29"/>
    </location>
</feature>
<dbReference type="GO" id="GO:0003723">
    <property type="term" value="F:RNA binding"/>
    <property type="evidence" value="ECO:0007669"/>
    <property type="project" value="InterPro"/>
</dbReference>
<sequence length="607" mass="69818">MTSESNPIPTPEIKPESTTTATTPMQDISQSKKRAASTDLSENAPEAKKQKLNTEQSNSSSSRGPQNEAGTNEQRKKLTPKRKVALVIGYKGTNFHGNQIQPDEATVEGEVWRVLKETDAIMPANQSDPKKIGWARTSRTDRGVHALVNIIECKLHVYDELVPELNKLLQKPDGSNDVMVHGYSRVTGGFKARMSCDGREYWYLLPTFVFNQKDKVLRYDDTQENATNKDKLDQRMFQISQDDLDQCVDRSYRMSDEDVAGVNEIMKNMEGTHYFHNFTRLSKVVKQHQTQRFVTNFSIEKPFFDEATNLEWTVVHIYGSSFLFNQIRKMIGAVIAIRKGIFDKNIFDTVFDSKVEMYTPRIPGHGLMLKDMKFGAYNNQKGAQHGELYPFKDFQENIQIFKKQLFRHIMALESDNQEWQRWVYLMDKVIKTERDPIDYEKASQREENITVEAETEIETPIEKIWEHVGDFAKLPHITMHGVESVKFDDNKPSTEPGVMRIVCHKKEHIVNPAQANKTKIKKHTLTSIDSTSYTIEYSSVRMKKYTETSSVSTTIKLTRVDDSKTKLYWKTFIDIGTSKFVVDETARTQKMTQKVKSFFEAPTTTEG</sequence>
<keyword evidence="3" id="KW-0413">Isomerase</keyword>
<dbReference type="SUPFAM" id="SSF55961">
    <property type="entry name" value="Bet v1-like"/>
    <property type="match status" value="1"/>
</dbReference>
<dbReference type="InterPro" id="IPR023393">
    <property type="entry name" value="START-like_dom_sf"/>
</dbReference>
<dbReference type="GO" id="GO:0009982">
    <property type="term" value="F:pseudouridine synthase activity"/>
    <property type="evidence" value="ECO:0007669"/>
    <property type="project" value="InterPro"/>
</dbReference>
<dbReference type="InterPro" id="IPR001406">
    <property type="entry name" value="PsdUridine_synth_TruA"/>
</dbReference>
<feature type="compositionally biased region" description="Polar residues" evidence="7">
    <location>
        <begin position="53"/>
        <end position="72"/>
    </location>
</feature>
<dbReference type="Pfam" id="PF01416">
    <property type="entry name" value="PseudoU_synth_1"/>
    <property type="match status" value="1"/>
</dbReference>
<dbReference type="GO" id="GO:0005634">
    <property type="term" value="C:nucleus"/>
    <property type="evidence" value="ECO:0007669"/>
    <property type="project" value="TreeGrafter"/>
</dbReference>
<dbReference type="Gene3D" id="3.30.70.580">
    <property type="entry name" value="Pseudouridine synthase I, catalytic domain, N-terminal subdomain"/>
    <property type="match status" value="1"/>
</dbReference>